<evidence type="ECO:0000313" key="2">
    <source>
        <dbReference type="EMBL" id="HIR88396.1"/>
    </source>
</evidence>
<accession>A0A9D1JDD3</accession>
<keyword evidence="1" id="KW-1133">Transmembrane helix</keyword>
<gene>
    <name evidence="2" type="ORF">IAC96_05540</name>
</gene>
<reference evidence="2" key="1">
    <citation type="submission" date="2020-10" db="EMBL/GenBank/DDBJ databases">
        <authorList>
            <person name="Gilroy R."/>
        </authorList>
    </citation>
    <scope>NUCLEOTIDE SEQUENCE</scope>
    <source>
        <strain evidence="2">ChiW13-3771</strain>
    </source>
</reference>
<dbReference type="Proteomes" id="UP000824201">
    <property type="component" value="Unassembled WGS sequence"/>
</dbReference>
<evidence type="ECO:0000313" key="3">
    <source>
        <dbReference type="Proteomes" id="UP000824201"/>
    </source>
</evidence>
<protein>
    <submittedName>
        <fullName evidence="2">Uncharacterized protein</fullName>
    </submittedName>
</protein>
<reference evidence="2" key="2">
    <citation type="journal article" date="2021" name="PeerJ">
        <title>Extensive microbial diversity within the chicken gut microbiome revealed by metagenomics and culture.</title>
        <authorList>
            <person name="Gilroy R."/>
            <person name="Ravi A."/>
            <person name="Getino M."/>
            <person name="Pursley I."/>
            <person name="Horton D.L."/>
            <person name="Alikhan N.F."/>
            <person name="Baker D."/>
            <person name="Gharbi K."/>
            <person name="Hall N."/>
            <person name="Watson M."/>
            <person name="Adriaenssens E.M."/>
            <person name="Foster-Nyarko E."/>
            <person name="Jarju S."/>
            <person name="Secka A."/>
            <person name="Antonio M."/>
            <person name="Oren A."/>
            <person name="Chaudhuri R.R."/>
            <person name="La Ragione R."/>
            <person name="Hildebrand F."/>
            <person name="Pallen M.J."/>
        </authorList>
    </citation>
    <scope>NUCLEOTIDE SEQUENCE</scope>
    <source>
        <strain evidence="2">ChiW13-3771</strain>
    </source>
</reference>
<feature type="transmembrane region" description="Helical" evidence="1">
    <location>
        <begin position="21"/>
        <end position="42"/>
    </location>
</feature>
<evidence type="ECO:0000256" key="1">
    <source>
        <dbReference type="SAM" id="Phobius"/>
    </source>
</evidence>
<organism evidence="2 3">
    <name type="scientific">Candidatus Fimimorpha faecalis</name>
    <dbReference type="NCBI Taxonomy" id="2840824"/>
    <lineage>
        <taxon>Bacteria</taxon>
        <taxon>Bacillati</taxon>
        <taxon>Bacillota</taxon>
        <taxon>Clostridia</taxon>
        <taxon>Eubacteriales</taxon>
        <taxon>Candidatus Fimimorpha</taxon>
    </lineage>
</organism>
<keyword evidence="1" id="KW-0472">Membrane</keyword>
<dbReference type="EMBL" id="DVHN01000061">
    <property type="protein sequence ID" value="HIR88396.1"/>
    <property type="molecule type" value="Genomic_DNA"/>
</dbReference>
<sequence>MEKNGGKKWIFEQSKGSRGQLGIIVITRLAFVMVNLVMAMVLSQFTEYATGLIVCNNF</sequence>
<keyword evidence="1" id="KW-0812">Transmembrane</keyword>
<proteinExistence type="predicted"/>
<dbReference type="AlphaFoldDB" id="A0A9D1JDD3"/>
<comment type="caution">
    <text evidence="2">The sequence shown here is derived from an EMBL/GenBank/DDBJ whole genome shotgun (WGS) entry which is preliminary data.</text>
</comment>
<name>A0A9D1JDD3_9FIRM</name>